<sequence length="80" mass="8631">MARTEAHAGTRASKHRLLGLVSKSAATAVAAFTAWRRSVAGRRALRDLTPDQLKDIGCPQPPSPTFAVNVGRMVDLMSMR</sequence>
<evidence type="ECO:0000313" key="2">
    <source>
        <dbReference type="EMBL" id="CDX53271.1"/>
    </source>
</evidence>
<name>A0A0K2VT80_MESPL</name>
<dbReference type="InterPro" id="IPR009506">
    <property type="entry name" value="YjiS-like"/>
</dbReference>
<organism evidence="2 3">
    <name type="scientific">Mesorhizobium plurifarium</name>
    <dbReference type="NCBI Taxonomy" id="69974"/>
    <lineage>
        <taxon>Bacteria</taxon>
        <taxon>Pseudomonadati</taxon>
        <taxon>Pseudomonadota</taxon>
        <taxon>Alphaproteobacteria</taxon>
        <taxon>Hyphomicrobiales</taxon>
        <taxon>Phyllobacteriaceae</taxon>
        <taxon>Mesorhizobium</taxon>
    </lineage>
</organism>
<dbReference type="Pfam" id="PF06568">
    <property type="entry name" value="YjiS-like"/>
    <property type="match status" value="1"/>
</dbReference>
<gene>
    <name evidence="2" type="ORF">MPL1032_170026</name>
</gene>
<evidence type="ECO:0000259" key="1">
    <source>
        <dbReference type="Pfam" id="PF06568"/>
    </source>
</evidence>
<accession>A0A0K2VT80</accession>
<protein>
    <recommendedName>
        <fullName evidence="1">YjiS-like domain-containing protein</fullName>
    </recommendedName>
</protein>
<feature type="domain" description="YjiS-like" evidence="1">
    <location>
        <begin position="29"/>
        <end position="57"/>
    </location>
</feature>
<evidence type="ECO:0000313" key="3">
    <source>
        <dbReference type="Proteomes" id="UP000182888"/>
    </source>
</evidence>
<proteinExistence type="predicted"/>
<dbReference type="EMBL" id="CCND01000009">
    <property type="protein sequence ID" value="CDX53271.1"/>
    <property type="molecule type" value="Genomic_DNA"/>
</dbReference>
<reference evidence="3" key="1">
    <citation type="submission" date="2014-08" db="EMBL/GenBank/DDBJ databases">
        <authorList>
            <person name="Edwards T."/>
        </authorList>
    </citation>
    <scope>NUCLEOTIDE SEQUENCE [LARGE SCALE GENOMIC DNA]</scope>
</reference>
<dbReference type="AlphaFoldDB" id="A0A0K2VT80"/>
<dbReference type="Proteomes" id="UP000182888">
    <property type="component" value="Unassembled WGS sequence"/>
</dbReference>